<dbReference type="InterPro" id="IPR042283">
    <property type="entry name" value="GpdQ_catalytic"/>
</dbReference>
<dbReference type="SUPFAM" id="SSF56300">
    <property type="entry name" value="Metallo-dependent phosphatases"/>
    <property type="match status" value="1"/>
</dbReference>
<dbReference type="GO" id="GO:0004112">
    <property type="term" value="F:cyclic-nucleotide phosphodiesterase activity"/>
    <property type="evidence" value="ECO:0007669"/>
    <property type="project" value="InterPro"/>
</dbReference>
<evidence type="ECO:0000259" key="5">
    <source>
        <dbReference type="Pfam" id="PF00149"/>
    </source>
</evidence>
<feature type="domain" description="Calcineurin-like phosphoesterase" evidence="5">
    <location>
        <begin position="7"/>
        <end position="201"/>
    </location>
</feature>
<dbReference type="GO" id="GO:0046872">
    <property type="term" value="F:metal ion binding"/>
    <property type="evidence" value="ECO:0007669"/>
    <property type="project" value="UniProtKB-KW"/>
</dbReference>
<evidence type="ECO:0000256" key="3">
    <source>
        <dbReference type="ARBA" id="ARBA00023004"/>
    </source>
</evidence>
<protein>
    <submittedName>
        <fullName evidence="6">Phosphodiesterase</fullName>
    </submittedName>
</protein>
<dbReference type="InterPro" id="IPR026575">
    <property type="entry name" value="GpdQ/CpdA-like"/>
</dbReference>
<evidence type="ECO:0000256" key="2">
    <source>
        <dbReference type="ARBA" id="ARBA00022801"/>
    </source>
</evidence>
<dbReference type="OrthoDB" id="9784378at2"/>
<keyword evidence="1" id="KW-0479">Metal-binding</keyword>
<dbReference type="InterPro" id="IPR029052">
    <property type="entry name" value="Metallo-depent_PP-like"/>
</dbReference>
<dbReference type="InterPro" id="IPR004843">
    <property type="entry name" value="Calcineurin-like_PHP"/>
</dbReference>
<comment type="similarity">
    <text evidence="4">Belongs to the cyclic nucleotide phosphodiesterase class-III family.</text>
</comment>
<keyword evidence="3" id="KW-0408">Iron</keyword>
<dbReference type="RefSeq" id="WP_121738677.1">
    <property type="nucleotide sequence ID" value="NZ_CP032153.1"/>
</dbReference>
<evidence type="ECO:0000313" key="6">
    <source>
        <dbReference type="EMBL" id="AYN20567.1"/>
    </source>
</evidence>
<dbReference type="EMBL" id="CP032153">
    <property type="protein sequence ID" value="AYN20567.1"/>
    <property type="molecule type" value="Genomic_DNA"/>
</dbReference>
<gene>
    <name evidence="6" type="ORF">D3M96_08520</name>
</gene>
<dbReference type="Gene3D" id="3.30.750.180">
    <property type="entry name" value="GpdQ, beta-strand dimerisation domain"/>
    <property type="match status" value="1"/>
</dbReference>
<evidence type="ECO:0000256" key="4">
    <source>
        <dbReference type="ARBA" id="ARBA00025742"/>
    </source>
</evidence>
<dbReference type="InterPro" id="IPR050884">
    <property type="entry name" value="CNP_phosphodiesterase-III"/>
</dbReference>
<dbReference type="CDD" id="cd07402">
    <property type="entry name" value="MPP_GpdQ"/>
    <property type="match status" value="1"/>
</dbReference>
<reference evidence="6 7" key="1">
    <citation type="submission" date="2018-09" db="EMBL/GenBank/DDBJ databases">
        <title>Complete genome sequence of the hydrocarbonoclastic bacterium Alcaligenes aquatilis QD168, isolated from a crude-oil polluted marine sediment of Central Chile.</title>
        <authorList>
            <person name="Duran R.E."/>
            <person name="Barra B."/>
            <person name="Salva-Serra F."/>
            <person name="Mendez V."/>
            <person name="Moore E.R.B."/>
            <person name="Seeger M."/>
        </authorList>
    </citation>
    <scope>NUCLEOTIDE SEQUENCE [LARGE SCALE GENOMIC DNA]</scope>
    <source>
        <strain evidence="6 7">QD168</strain>
    </source>
</reference>
<organism evidence="6 7">
    <name type="scientific">Alcaligenes aquatilis</name>
    <dbReference type="NCBI Taxonomy" id="323284"/>
    <lineage>
        <taxon>Bacteria</taxon>
        <taxon>Pseudomonadati</taxon>
        <taxon>Pseudomonadota</taxon>
        <taxon>Betaproteobacteria</taxon>
        <taxon>Burkholderiales</taxon>
        <taxon>Alcaligenaceae</taxon>
        <taxon>Alcaligenes</taxon>
    </lineage>
</organism>
<sequence length="277" mass="30182">MLKTLLIQMTDPHIREEGRLAYGRLNTAPYLKQAIEHALTLPQKPDAIVLTGDLTDFGRPQEYAHLRRLLAPLGTIPVYLLPGNHDDRQQLRASFPEHTYLGKTGPVCYGVDMGELRLLALDSAVAGASAGSLDQEQLDWLAAELSAQPKRPTVIALHHPPFNTLIGHMDKIGLLNGAEQLEAIVRQHSNVERVISGHLHRNIQIRFGGTIASTAPSVAHQVCLDLAEDATSAWTLEPPGYAVHALSNHGQIVTHTATVGQFDGPFAFHEPSGKLID</sequence>
<dbReference type="PANTHER" id="PTHR42988:SF2">
    <property type="entry name" value="CYCLIC NUCLEOTIDE PHOSPHODIESTERASE CBUA0032-RELATED"/>
    <property type="match status" value="1"/>
</dbReference>
<dbReference type="Gene3D" id="3.60.21.40">
    <property type="entry name" value="GpdQ, catalytic alpha/beta sandwich domain"/>
    <property type="match status" value="1"/>
</dbReference>
<accession>A0A3G2HU46</accession>
<dbReference type="InterPro" id="IPR042281">
    <property type="entry name" value="GpdQ_beta-strand"/>
</dbReference>
<evidence type="ECO:0000256" key="1">
    <source>
        <dbReference type="ARBA" id="ARBA00022723"/>
    </source>
</evidence>
<dbReference type="PANTHER" id="PTHR42988">
    <property type="entry name" value="PHOSPHOHYDROLASE"/>
    <property type="match status" value="1"/>
</dbReference>
<dbReference type="AlphaFoldDB" id="A0A3G2HU46"/>
<dbReference type="KEGG" id="aaqu:D3M96_08520"/>
<keyword evidence="2" id="KW-0378">Hydrolase</keyword>
<dbReference type="Pfam" id="PF00149">
    <property type="entry name" value="Metallophos"/>
    <property type="match status" value="1"/>
</dbReference>
<proteinExistence type="inferred from homology"/>
<evidence type="ECO:0000313" key="7">
    <source>
        <dbReference type="Proteomes" id="UP000268070"/>
    </source>
</evidence>
<dbReference type="Proteomes" id="UP000268070">
    <property type="component" value="Chromosome"/>
</dbReference>
<name>A0A3G2HU46_9BURK</name>